<dbReference type="Proteomes" id="UP000008549">
    <property type="component" value="Unassembled WGS sequence"/>
</dbReference>
<dbReference type="FunCoup" id="A8WZX0">
    <property type="interactions" value="6"/>
</dbReference>
<dbReference type="KEGG" id="cbr:CBG_05452"/>
<reference evidence="7 8" key="1">
    <citation type="journal article" date="2003" name="PLoS Biol.">
        <title>The genome sequence of Caenorhabditis briggsae: a platform for comparative genomics.</title>
        <authorList>
            <person name="Stein L.D."/>
            <person name="Bao Z."/>
            <person name="Blasiar D."/>
            <person name="Blumenthal T."/>
            <person name="Brent M.R."/>
            <person name="Chen N."/>
            <person name="Chinwalla A."/>
            <person name="Clarke L."/>
            <person name="Clee C."/>
            <person name="Coghlan A."/>
            <person name="Coulson A."/>
            <person name="D'Eustachio P."/>
            <person name="Fitch D.H."/>
            <person name="Fulton L.A."/>
            <person name="Fulton R.E."/>
            <person name="Griffiths-Jones S."/>
            <person name="Harris T.W."/>
            <person name="Hillier L.W."/>
            <person name="Kamath R."/>
            <person name="Kuwabara P.E."/>
            <person name="Mardis E.R."/>
            <person name="Marra M.A."/>
            <person name="Miner T.L."/>
            <person name="Minx P."/>
            <person name="Mullikin J.C."/>
            <person name="Plumb R.W."/>
            <person name="Rogers J."/>
            <person name="Schein J.E."/>
            <person name="Sohrmann M."/>
            <person name="Spieth J."/>
            <person name="Stajich J.E."/>
            <person name="Wei C."/>
            <person name="Willey D."/>
            <person name="Wilson R.K."/>
            <person name="Durbin R."/>
            <person name="Waterston R.H."/>
        </authorList>
    </citation>
    <scope>NUCLEOTIDE SEQUENCE [LARGE SCALE GENOMIC DNA]</scope>
    <source>
        <strain evidence="7 8">AF16</strain>
    </source>
</reference>
<keyword evidence="3 5" id="KW-1133">Transmembrane helix</keyword>
<name>A8WZX0_CAEBR</name>
<dbReference type="CDD" id="cd00637">
    <property type="entry name" value="7tm_classA_rhodopsin-like"/>
    <property type="match status" value="1"/>
</dbReference>
<evidence type="ECO:0000256" key="4">
    <source>
        <dbReference type="ARBA" id="ARBA00023136"/>
    </source>
</evidence>
<dbReference type="GeneID" id="8575575"/>
<dbReference type="PANTHER" id="PTHR31748:SF0">
    <property type="entry name" value="G-PROTEIN COUPLED RECEPTORS FAMILY 1 PROFILE DOMAIN-CONTAINING PROTEIN-RELATED"/>
    <property type="match status" value="1"/>
</dbReference>
<dbReference type="WormBase" id="CBG05452">
    <property type="protein sequence ID" value="CBP15372"/>
    <property type="gene ID" value="WBGene00027900"/>
    <property type="gene designation" value="Cbr-srv-13"/>
</dbReference>
<dbReference type="InterPro" id="IPR019426">
    <property type="entry name" value="7TM_GPCR_serpentine_rcpt_Srv"/>
</dbReference>
<accession>A8WZX0</accession>
<evidence type="ECO:0000313" key="7">
    <source>
        <dbReference type="EMBL" id="CAP25930.1"/>
    </source>
</evidence>
<dbReference type="GO" id="GO:0016020">
    <property type="term" value="C:membrane"/>
    <property type="evidence" value="ECO:0007669"/>
    <property type="project" value="UniProtKB-SubCell"/>
</dbReference>
<dbReference type="RefSeq" id="XP_002633578.1">
    <property type="nucleotide sequence ID" value="XM_002633532.1"/>
</dbReference>
<evidence type="ECO:0000256" key="1">
    <source>
        <dbReference type="ARBA" id="ARBA00004370"/>
    </source>
</evidence>
<dbReference type="SUPFAM" id="SSF81321">
    <property type="entry name" value="Family A G protein-coupled receptor-like"/>
    <property type="match status" value="1"/>
</dbReference>
<evidence type="ECO:0000256" key="3">
    <source>
        <dbReference type="ARBA" id="ARBA00022989"/>
    </source>
</evidence>
<dbReference type="CTD" id="8575575"/>
<dbReference type="AlphaFoldDB" id="A8WZX0"/>
<keyword evidence="2 5" id="KW-0812">Transmembrane</keyword>
<dbReference type="STRING" id="6238.A8WZX0"/>
<dbReference type="InParanoid" id="A8WZX0"/>
<dbReference type="Gene3D" id="1.20.1070.10">
    <property type="entry name" value="Rhodopsin 7-helix transmembrane proteins"/>
    <property type="match status" value="1"/>
</dbReference>
<reference evidence="7 8" key="2">
    <citation type="journal article" date="2011" name="PLoS Genet.">
        <title>Caenorhabditis briggsae recombinant inbred line genotypes reveal inter-strain incompatibility and the evolution of recombination.</title>
        <authorList>
            <person name="Ross J.A."/>
            <person name="Koboldt D.C."/>
            <person name="Staisch J.E."/>
            <person name="Chamberlin H.M."/>
            <person name="Gupta B.P."/>
            <person name="Miller R.D."/>
            <person name="Baird S.E."/>
            <person name="Haag E.S."/>
        </authorList>
    </citation>
    <scope>NUCLEOTIDE SEQUENCE [LARGE SCALE GENOMIC DNA]</scope>
    <source>
        <strain evidence="7 8">AF16</strain>
    </source>
</reference>
<dbReference type="PROSITE" id="PS50262">
    <property type="entry name" value="G_PROTEIN_RECEP_F1_2"/>
    <property type="match status" value="1"/>
</dbReference>
<protein>
    <submittedName>
        <fullName evidence="7">Protein CBR-SRV-13</fullName>
    </submittedName>
</protein>
<keyword evidence="8" id="KW-1185">Reference proteome</keyword>
<comment type="subcellular location">
    <subcellularLocation>
        <location evidence="1">Membrane</location>
    </subcellularLocation>
</comment>
<evidence type="ECO:0000313" key="9">
    <source>
        <dbReference type="WormBase" id="CBG05452"/>
    </source>
</evidence>
<feature type="domain" description="G-protein coupled receptors family 1 profile" evidence="6">
    <location>
        <begin position="24"/>
        <end position="285"/>
    </location>
</feature>
<proteinExistence type="predicted"/>
<gene>
    <name evidence="9" type="primary">srv-13</name>
    <name evidence="7" type="synonym">Cbr-srv-13</name>
    <name evidence="9" type="ORF">CBG05452</name>
    <name evidence="7" type="ORF">CBG_05452</name>
</gene>
<organism evidence="7 8">
    <name type="scientific">Caenorhabditis briggsae</name>
    <dbReference type="NCBI Taxonomy" id="6238"/>
    <lineage>
        <taxon>Eukaryota</taxon>
        <taxon>Metazoa</taxon>
        <taxon>Ecdysozoa</taxon>
        <taxon>Nematoda</taxon>
        <taxon>Chromadorea</taxon>
        <taxon>Rhabditida</taxon>
        <taxon>Rhabditina</taxon>
        <taxon>Rhabditomorpha</taxon>
        <taxon>Rhabditoidea</taxon>
        <taxon>Rhabditidae</taxon>
        <taxon>Peloderinae</taxon>
        <taxon>Caenorhabditis</taxon>
    </lineage>
</organism>
<feature type="transmembrane region" description="Helical" evidence="5">
    <location>
        <begin position="133"/>
        <end position="153"/>
    </location>
</feature>
<evidence type="ECO:0000259" key="6">
    <source>
        <dbReference type="PROSITE" id="PS50262"/>
    </source>
</evidence>
<dbReference type="PANTHER" id="PTHR31748">
    <property type="entry name" value="SERPENTINE RECEPTOR, CLASS V"/>
    <property type="match status" value="1"/>
</dbReference>
<evidence type="ECO:0000256" key="5">
    <source>
        <dbReference type="SAM" id="Phobius"/>
    </source>
</evidence>
<feature type="transmembrane region" description="Helical" evidence="5">
    <location>
        <begin position="233"/>
        <end position="256"/>
    </location>
</feature>
<feature type="transmembrane region" description="Helical" evidence="5">
    <location>
        <begin position="12"/>
        <end position="35"/>
    </location>
</feature>
<feature type="transmembrane region" description="Helical" evidence="5">
    <location>
        <begin position="47"/>
        <end position="71"/>
    </location>
</feature>
<dbReference type="eggNOG" id="ENOG502QVIV">
    <property type="taxonomic scope" value="Eukaryota"/>
</dbReference>
<evidence type="ECO:0000313" key="8">
    <source>
        <dbReference type="Proteomes" id="UP000008549"/>
    </source>
</evidence>
<feature type="transmembrane region" description="Helical" evidence="5">
    <location>
        <begin position="268"/>
        <end position="288"/>
    </location>
</feature>
<dbReference type="InterPro" id="IPR017452">
    <property type="entry name" value="GPCR_Rhodpsn_7TM"/>
</dbReference>
<dbReference type="EMBL" id="HE601369">
    <property type="protein sequence ID" value="CAP25930.1"/>
    <property type="molecule type" value="Genomic_DNA"/>
</dbReference>
<sequence>MEYSILVSSVEIFQLILVTITVPLYLFLLFFMIKAQIRKVDELGTPFFKLCITTAIIDLSTLFANYFGAMFPKMGFFADFYRNLDYIYAHIYFYIAWSTGICQAASVSVLATNRLSAIILPQSYKKMWHSSRLWIPISIQYVPGMLVGLLTFFNKTTLATNENNGLMPQFSDKKMTTIFFTIGGGFLFSNCIYLIFSYCYLFVVLRKRNTQLSFLSTNVPKTKEKARKRERRLFTMCSIIVAVQMTILLFFILKVAKLFELTVDEFYLFYNLLSDLFASINPYLLWIFSDSLRKYVLTQLRLRTNSSFNNTAVITVEPIFKNNH</sequence>
<dbReference type="Pfam" id="PF10323">
    <property type="entry name" value="7TM_GPCR_Srv"/>
    <property type="match status" value="1"/>
</dbReference>
<feature type="transmembrane region" description="Helical" evidence="5">
    <location>
        <begin position="91"/>
        <end position="112"/>
    </location>
</feature>
<feature type="transmembrane region" description="Helical" evidence="5">
    <location>
        <begin position="178"/>
        <end position="205"/>
    </location>
</feature>
<keyword evidence="4 5" id="KW-0472">Membrane</keyword>
<dbReference type="OMA" id="GAMFPKM"/>
<dbReference type="HOGENOM" id="CLU_065657_0_0_1"/>
<evidence type="ECO:0000256" key="2">
    <source>
        <dbReference type="ARBA" id="ARBA00022692"/>
    </source>
</evidence>